<dbReference type="GO" id="GO:0005829">
    <property type="term" value="C:cytosol"/>
    <property type="evidence" value="ECO:0007669"/>
    <property type="project" value="TreeGrafter"/>
</dbReference>
<dbReference type="AlphaFoldDB" id="A8PK98"/>
<dbReference type="InterPro" id="IPR027038">
    <property type="entry name" value="RanGap"/>
</dbReference>
<keyword evidence="2" id="KW-0812">Transmembrane</keyword>
<dbReference type="EMBL" id="AAQJ02000001">
    <property type="protein sequence ID" value="EDP46122.1"/>
    <property type="molecule type" value="Genomic_DNA"/>
</dbReference>
<evidence type="ECO:0000313" key="4">
    <source>
        <dbReference type="Proteomes" id="UP000054075"/>
    </source>
</evidence>
<dbReference type="PROSITE" id="PS51450">
    <property type="entry name" value="LRR"/>
    <property type="match status" value="2"/>
</dbReference>
<dbReference type="GO" id="GO:0048471">
    <property type="term" value="C:perinuclear region of cytoplasm"/>
    <property type="evidence" value="ECO:0007669"/>
    <property type="project" value="TreeGrafter"/>
</dbReference>
<dbReference type="SMART" id="SM00368">
    <property type="entry name" value="LRR_RI"/>
    <property type="match status" value="8"/>
</dbReference>
<evidence type="ECO:0000256" key="2">
    <source>
        <dbReference type="SAM" id="Phobius"/>
    </source>
</evidence>
<accession>A8PK98</accession>
<comment type="caution">
    <text evidence="3">The sequence shown here is derived from an EMBL/GenBank/DDBJ whole genome shotgun (WGS) entry which is preliminary data.</text>
</comment>
<reference evidence="3" key="1">
    <citation type="submission" date="2006-04" db="EMBL/GenBank/DDBJ databases">
        <authorList>
            <person name="Seshadri R."/>
            <person name="Federici B.A."/>
        </authorList>
    </citation>
    <scope>NUCLEOTIDE SEQUENCE [LARGE SCALE GENOMIC DNA]</scope>
</reference>
<dbReference type="Proteomes" id="UP000054075">
    <property type="component" value="Unassembled WGS sequence"/>
</dbReference>
<dbReference type="GO" id="GO:0031267">
    <property type="term" value="F:small GTPase binding"/>
    <property type="evidence" value="ECO:0007669"/>
    <property type="project" value="TreeGrafter"/>
</dbReference>
<evidence type="ECO:0000256" key="1">
    <source>
        <dbReference type="SAM" id="MobiDB-lite"/>
    </source>
</evidence>
<reference evidence="3" key="2">
    <citation type="submission" date="2007-10" db="EMBL/GenBank/DDBJ databases">
        <authorList>
            <person name="Myers G.S."/>
        </authorList>
    </citation>
    <scope>NUCLEOTIDE SEQUENCE [LARGE SCALE GENOMIC DNA]</scope>
</reference>
<dbReference type="InterPro" id="IPR032675">
    <property type="entry name" value="LRR_dom_sf"/>
</dbReference>
<sequence length="1123" mass="128100">MNTQEFLQSEEDFDPFLLADELNDQNNERSEEDERESNESNTDLSQTLSQTISSLAVFTRYWHSPYFINRLAWWELKHSFEVDDSLENRNSIRLFWLKGEGIPLNDVSLIQQANLIRRFIDSTRFVFSNVGAVILAALLFHDWRSYRLFPEERCGVTGFDILKGTATNQITWTNHLGSDVIHEASYWSWLGIVLIPPLAGLSSVFLYHDPLQPLDTQEVTTHITTVLRHLDKESLTFLDACAVLFPLSTLNKRFAQVKFMVLWDGRKTNDHHLLISFHLKKALVNTLIELTESRYFLIRYRAMQLLTQIAASFHPENLERFIADPIHKADLTELREIILATLRNDPCQVHIRHAVERESTEMSSQPFEIEDTALIESDRRKKTRWMARYFRWTLGDDTRPLTQLFWIPSLFISVCTFYSLCRYLDFIVKKWIDISDYFQDKSACENNGNYFKFLTLSERYECVACDWSFVNYQQSFSAQACLENLLQQKMPPSTFIRYLSELPAVRGMTRVDLSQQDWPSWPVSTWEQFLLTVQSRVITPLQVFNVSGALKNDAREEPSQQHMHALAQFLTRINVTRLDMSNQFLNDALFHLLIGSLAASTLQELHLTHTNMTDVSATFLAHSIYSDFQNLNNLQLADNNITDEGIARMSEAFPKRSLRILNLANNPLTDVGLQTLAQGIQQSSLHHLDLSGQPFSARALKVFSETLNGNSSLKGLKISNAGLKGDHLIALQTCLEHLESFDVSSNLLTGKAVKWLLKTNQQNLKILNVAHNDLKQEAGALIAEELSTSVLQDLDLSDNSLTQGFKQLASALPDSQLVRLSCERCELDDEAVVELTEIFANHTLSLRALNLNDNKITDIPLMNWFAVLPQTNVRELHLNHNKISNSNDSAPLLAQGFSQTNLTFLDLSHNVLDENFFNALAPRLHQSQLQQLRLNDDKREASSLKQFAEALVELPCHRSDLDATQLSRQMKRVFYPMRPATKLKQLDIINAKPDRSTRRSFCRVAASLPPIRFLDHRIQQLDWHTCRLSTNTPPVVQFNQTHVSPPSKQSPSVKSALLLGSSPFLISVLCAGGILCVIALFYGVYRASQSTCRFFRAAPPRLPFIEAESAEINNDNGRPSPRS</sequence>
<dbReference type="GO" id="GO:0005096">
    <property type="term" value="F:GTPase activator activity"/>
    <property type="evidence" value="ECO:0007669"/>
    <property type="project" value="InterPro"/>
</dbReference>
<gene>
    <name evidence="3" type="ORF">RICGR_0280</name>
</gene>
<dbReference type="PANTHER" id="PTHR24113:SF15">
    <property type="entry name" value="NACHT DOMAIN-CONTAINING PROTEIN"/>
    <property type="match status" value="1"/>
</dbReference>
<dbReference type="GO" id="GO:0006913">
    <property type="term" value="P:nucleocytoplasmic transport"/>
    <property type="evidence" value="ECO:0007669"/>
    <property type="project" value="TreeGrafter"/>
</dbReference>
<dbReference type="Gene3D" id="3.80.10.10">
    <property type="entry name" value="Ribonuclease Inhibitor"/>
    <property type="match status" value="2"/>
</dbReference>
<keyword evidence="4" id="KW-1185">Reference proteome</keyword>
<keyword evidence="2" id="KW-0472">Membrane</keyword>
<dbReference type="SUPFAM" id="SSF52047">
    <property type="entry name" value="RNI-like"/>
    <property type="match status" value="1"/>
</dbReference>
<dbReference type="eggNOG" id="COG5238">
    <property type="taxonomic scope" value="Bacteria"/>
</dbReference>
<dbReference type="PANTHER" id="PTHR24113">
    <property type="entry name" value="RAN GTPASE-ACTIVATING PROTEIN 1"/>
    <property type="match status" value="1"/>
</dbReference>
<dbReference type="InterPro" id="IPR001611">
    <property type="entry name" value="Leu-rich_rpt"/>
</dbReference>
<evidence type="ECO:0008006" key="5">
    <source>
        <dbReference type="Google" id="ProtNLM"/>
    </source>
</evidence>
<proteinExistence type="predicted"/>
<dbReference type="RefSeq" id="WP_006035109.1">
    <property type="nucleotide sequence ID" value="NZ_AAQJ02000001.1"/>
</dbReference>
<dbReference type="OrthoDB" id="7584044at2"/>
<protein>
    <recommendedName>
        <fullName evidence="5">Leucine Rich Repeat domain protein</fullName>
    </recommendedName>
</protein>
<keyword evidence="2" id="KW-1133">Transmembrane helix</keyword>
<feature type="region of interest" description="Disordered" evidence="1">
    <location>
        <begin position="20"/>
        <end position="46"/>
    </location>
</feature>
<organism evidence="3 4">
    <name type="scientific">Rickettsiella grylli</name>
    <dbReference type="NCBI Taxonomy" id="59196"/>
    <lineage>
        <taxon>Bacteria</taxon>
        <taxon>Pseudomonadati</taxon>
        <taxon>Pseudomonadota</taxon>
        <taxon>Gammaproteobacteria</taxon>
        <taxon>Legionellales</taxon>
        <taxon>Coxiellaceae</taxon>
        <taxon>Rickettsiella</taxon>
    </lineage>
</organism>
<dbReference type="STRING" id="59196.RICGR_0280"/>
<dbReference type="Pfam" id="PF13516">
    <property type="entry name" value="LRR_6"/>
    <property type="match status" value="4"/>
</dbReference>
<feature type="transmembrane region" description="Helical" evidence="2">
    <location>
        <begin position="1064"/>
        <end position="1085"/>
    </location>
</feature>
<evidence type="ECO:0000313" key="3">
    <source>
        <dbReference type="EMBL" id="EDP46122.1"/>
    </source>
</evidence>
<name>A8PK98_9COXI</name>